<keyword evidence="3" id="KW-1185">Reference proteome</keyword>
<gene>
    <name evidence="2" type="ORF">LTR36_002344</name>
</gene>
<proteinExistence type="predicted"/>
<dbReference type="Proteomes" id="UP001324427">
    <property type="component" value="Unassembled WGS sequence"/>
</dbReference>
<name>A0AAV9JL29_9PEZI</name>
<protein>
    <submittedName>
        <fullName evidence="2">Uncharacterized protein</fullName>
    </submittedName>
</protein>
<evidence type="ECO:0000313" key="3">
    <source>
        <dbReference type="Proteomes" id="UP001324427"/>
    </source>
</evidence>
<feature type="region of interest" description="Disordered" evidence="1">
    <location>
        <begin position="125"/>
        <end position="155"/>
    </location>
</feature>
<organism evidence="2 3">
    <name type="scientific">Oleoguttula mirabilis</name>
    <dbReference type="NCBI Taxonomy" id="1507867"/>
    <lineage>
        <taxon>Eukaryota</taxon>
        <taxon>Fungi</taxon>
        <taxon>Dikarya</taxon>
        <taxon>Ascomycota</taxon>
        <taxon>Pezizomycotina</taxon>
        <taxon>Dothideomycetes</taxon>
        <taxon>Dothideomycetidae</taxon>
        <taxon>Mycosphaerellales</taxon>
        <taxon>Teratosphaeriaceae</taxon>
        <taxon>Oleoguttula</taxon>
    </lineage>
</organism>
<accession>A0AAV9JL29</accession>
<dbReference type="EMBL" id="JAVFHQ010000016">
    <property type="protein sequence ID" value="KAK4546207.1"/>
    <property type="molecule type" value="Genomic_DNA"/>
</dbReference>
<reference evidence="2 3" key="1">
    <citation type="submission" date="2021-11" db="EMBL/GenBank/DDBJ databases">
        <title>Black yeast isolated from Biological Soil Crust.</title>
        <authorList>
            <person name="Kurbessoian T."/>
        </authorList>
    </citation>
    <scope>NUCLEOTIDE SEQUENCE [LARGE SCALE GENOMIC DNA]</scope>
    <source>
        <strain evidence="2 3">CCFEE 5522</strain>
    </source>
</reference>
<sequence length="179" mass="19197">MKTQLVPAQQAPHPFLGAVKGNEALATGQPRPAVNEARPRGATAASESRADASIKDPFQQPIYPAMNAANSIVGRQAGAVPHPPHLHQDADWAITAPAASGRNGGGRRGATVAAVKQEDTKVVDLTEDQDEIDVKPVMTSGNGSVNPQEHEDEKDVELQLKQAALQLKLHRMRMRRQQT</sequence>
<comment type="caution">
    <text evidence="2">The sequence shown here is derived from an EMBL/GenBank/DDBJ whole genome shotgun (WGS) entry which is preliminary data.</text>
</comment>
<evidence type="ECO:0000313" key="2">
    <source>
        <dbReference type="EMBL" id="KAK4546207.1"/>
    </source>
</evidence>
<dbReference type="AlphaFoldDB" id="A0AAV9JL29"/>
<feature type="region of interest" description="Disordered" evidence="1">
    <location>
        <begin position="1"/>
        <end position="57"/>
    </location>
</feature>
<evidence type="ECO:0000256" key="1">
    <source>
        <dbReference type="SAM" id="MobiDB-lite"/>
    </source>
</evidence>